<dbReference type="HOGENOM" id="CLU_2684911_0_0_6"/>
<comment type="caution">
    <text evidence="1">The sequence shown here is derived from an EMBL/GenBank/DDBJ whole genome shotgun (WGS) entry which is preliminary data.</text>
</comment>
<sequence>METITKVRRLFHKDRLSQREIANKLQLDNHRMVTAKEIYMKTGDSQYINKLIENGRWTIVESTPTGARPLPSRN</sequence>
<dbReference type="Proteomes" id="UP000010290">
    <property type="component" value="Chromosome"/>
</dbReference>
<evidence type="ECO:0000313" key="2">
    <source>
        <dbReference type="Proteomes" id="UP000010290"/>
    </source>
</evidence>
<keyword evidence="2" id="KW-1185">Reference proteome</keyword>
<dbReference type="AlphaFoldDB" id="K8W7W2"/>
<organism evidence="1 2">
    <name type="scientific">Providencia sneebia DSM 19967</name>
    <dbReference type="NCBI Taxonomy" id="1141660"/>
    <lineage>
        <taxon>Bacteria</taxon>
        <taxon>Pseudomonadati</taxon>
        <taxon>Pseudomonadota</taxon>
        <taxon>Gammaproteobacteria</taxon>
        <taxon>Enterobacterales</taxon>
        <taxon>Morganellaceae</taxon>
        <taxon>Providencia</taxon>
    </lineage>
</organism>
<name>K8W7W2_9GAMM</name>
<protein>
    <submittedName>
        <fullName evidence="1">Rhs family protein</fullName>
    </submittedName>
</protein>
<proteinExistence type="predicted"/>
<gene>
    <name evidence="1" type="ORF">OO7_15134</name>
</gene>
<dbReference type="OrthoDB" id="4219828at2"/>
<dbReference type="RefSeq" id="WP_008916762.1">
    <property type="nucleotide sequence ID" value="NZ_CM001773.1"/>
</dbReference>
<reference evidence="1" key="1">
    <citation type="journal article" date="2012" name="BMC Genomics">
        <title>Comparative genomics of bacteria in the genus Providencia isolated from wild Drosophila melanogaster.</title>
        <authorList>
            <person name="Galac M.R."/>
            <person name="Lazzaro B.P."/>
        </authorList>
    </citation>
    <scope>NUCLEOTIDE SEQUENCE [LARGE SCALE GENOMIC DNA]</scope>
    <source>
        <strain evidence="1">DSM 19967</strain>
    </source>
</reference>
<accession>K8W7W2</accession>
<dbReference type="EMBL" id="AKKN01000013">
    <property type="protein sequence ID" value="EKT53557.1"/>
    <property type="molecule type" value="Genomic_DNA"/>
</dbReference>
<evidence type="ECO:0000313" key="1">
    <source>
        <dbReference type="EMBL" id="EKT53557.1"/>
    </source>
</evidence>